<protein>
    <recommendedName>
        <fullName evidence="4">Aspartate-semialdehyde dehydrogenase</fullName>
    </recommendedName>
</protein>
<dbReference type="PROSITE" id="PS51257">
    <property type="entry name" value="PROKAR_LIPOPROTEIN"/>
    <property type="match status" value="1"/>
</dbReference>
<dbReference type="HOGENOM" id="CLU_1479904_0_0_5"/>
<dbReference type="AlphaFoldDB" id="Q2N9R4"/>
<dbReference type="OrthoDB" id="878483at2"/>
<feature type="chain" id="PRO_5004213064" description="Aspartate-semialdehyde dehydrogenase" evidence="1">
    <location>
        <begin position="18"/>
        <end position="179"/>
    </location>
</feature>
<evidence type="ECO:0000313" key="2">
    <source>
        <dbReference type="EMBL" id="ABC63577.1"/>
    </source>
</evidence>
<gene>
    <name evidence="2" type="ordered locus">ELI_07425</name>
</gene>
<dbReference type="EMBL" id="CP000157">
    <property type="protein sequence ID" value="ABC63577.1"/>
    <property type="molecule type" value="Genomic_DNA"/>
</dbReference>
<evidence type="ECO:0000256" key="1">
    <source>
        <dbReference type="SAM" id="SignalP"/>
    </source>
</evidence>
<keyword evidence="1" id="KW-0732">Signal</keyword>
<dbReference type="Proteomes" id="UP000008808">
    <property type="component" value="Chromosome"/>
</dbReference>
<proteinExistence type="predicted"/>
<evidence type="ECO:0008006" key="4">
    <source>
        <dbReference type="Google" id="ProtNLM"/>
    </source>
</evidence>
<dbReference type="STRING" id="314225.ELI_07425"/>
<accession>Q2N9R4</accession>
<reference evidence="3" key="1">
    <citation type="journal article" date="2009" name="J. Bacteriol.">
        <title>Complete genome sequence of Erythrobacter litoralis HTCC2594.</title>
        <authorList>
            <person name="Oh H.M."/>
            <person name="Giovannoni S.J."/>
            <person name="Ferriera S."/>
            <person name="Johnson J."/>
            <person name="Cho J.C."/>
        </authorList>
    </citation>
    <scope>NUCLEOTIDE SEQUENCE [LARGE SCALE GENOMIC DNA]</scope>
    <source>
        <strain evidence="3">HTCC2594</strain>
    </source>
</reference>
<sequence>MRVILGLAALLALGACGSDVPSPAERLQQENGAAPVDAGKVVLRGDGLAAGAEAFYFAAGRSEVETAMGAVLGPPEGRQSNEECGAGLMEFTRYEGGLTLNFQQDRLVGWYSDEANPAIALDGGGSVGTPRAELAEAGGFSMIEGSTLGEEFALGERIGGFLDGDTVSGLYAGANCFFR</sequence>
<keyword evidence="3" id="KW-1185">Reference proteome</keyword>
<name>Q2N9R4_ERYLH</name>
<evidence type="ECO:0000313" key="3">
    <source>
        <dbReference type="Proteomes" id="UP000008808"/>
    </source>
</evidence>
<dbReference type="KEGG" id="eli:ELI_07425"/>
<feature type="signal peptide" evidence="1">
    <location>
        <begin position="1"/>
        <end position="17"/>
    </location>
</feature>
<organism evidence="2 3">
    <name type="scientific">Erythrobacter litoralis (strain HTCC2594)</name>
    <dbReference type="NCBI Taxonomy" id="314225"/>
    <lineage>
        <taxon>Bacteria</taxon>
        <taxon>Pseudomonadati</taxon>
        <taxon>Pseudomonadota</taxon>
        <taxon>Alphaproteobacteria</taxon>
        <taxon>Sphingomonadales</taxon>
        <taxon>Erythrobacteraceae</taxon>
        <taxon>Erythrobacter/Porphyrobacter group</taxon>
        <taxon>Erythrobacter</taxon>
    </lineage>
</organism>
<dbReference type="eggNOG" id="ENOG5032WB4">
    <property type="taxonomic scope" value="Bacteria"/>
</dbReference>
<dbReference type="RefSeq" id="WP_011414411.1">
    <property type="nucleotide sequence ID" value="NC_007722.1"/>
</dbReference>